<keyword evidence="7 8" id="KW-0472">Membrane</keyword>
<comment type="similarity">
    <text evidence="2">Belongs to the major facilitator superfamily.</text>
</comment>
<dbReference type="SUPFAM" id="SSF103473">
    <property type="entry name" value="MFS general substrate transporter"/>
    <property type="match status" value="1"/>
</dbReference>
<dbReference type="CDD" id="cd17324">
    <property type="entry name" value="MFS_NepI_like"/>
    <property type="match status" value="1"/>
</dbReference>
<comment type="subcellular location">
    <subcellularLocation>
        <location evidence="1">Cell membrane</location>
        <topology evidence="1">Multi-pass membrane protein</topology>
    </subcellularLocation>
</comment>
<proteinExistence type="inferred from homology"/>
<sequence>MAAERSDSGGYSRGDPEYRRIELALFIAAFVSFAQMYETQVLLPEISEHFHLDPSAASLTVSLTTGGLALALFLVGPSSERLGRRPIMLTSILVTSLVGMILGFVPTWHLLLAGRFLQGLAAAGLPAVATAYLAEEVCAKDLPRAAGVYIAGTGLGGLFGRILSGVISHFLPWHWVLTVIGVAGVLFSLLVWRLLPPQENFQKSPPGLKTLIAHTKAVFTEPGLALLFLIGALTLGAYQAIFNMVPYRFSAAPYLFPAWIVSGFFLVNAFGSLAASVSGNLVAHYGRRRVMPMAALLTLIGLVLTIFETLWIVIPALIVFAIGFFAVHATASGWVTARAVAGVGAAGQAASAYSISYYLGGSCFGTVGGIAWYHWGWSGLVALTAALIALVVVFALLLRKIPPLQKSGY</sequence>
<dbReference type="GO" id="GO:0022857">
    <property type="term" value="F:transmembrane transporter activity"/>
    <property type="evidence" value="ECO:0007669"/>
    <property type="project" value="InterPro"/>
</dbReference>
<evidence type="ECO:0000256" key="5">
    <source>
        <dbReference type="ARBA" id="ARBA00022692"/>
    </source>
</evidence>
<feature type="transmembrane region" description="Helical" evidence="8">
    <location>
        <begin position="146"/>
        <end position="167"/>
    </location>
</feature>
<gene>
    <name evidence="10" type="ORF">HMPREF1862_01119</name>
</gene>
<dbReference type="EMBL" id="LSDN01000015">
    <property type="protein sequence ID" value="KXB80437.1"/>
    <property type="molecule type" value="Genomic_DNA"/>
</dbReference>
<evidence type="ECO:0000256" key="6">
    <source>
        <dbReference type="ARBA" id="ARBA00022989"/>
    </source>
</evidence>
<dbReference type="Pfam" id="PF07690">
    <property type="entry name" value="MFS_1"/>
    <property type="match status" value="1"/>
</dbReference>
<feature type="transmembrane region" description="Helical" evidence="8">
    <location>
        <begin position="355"/>
        <end position="373"/>
    </location>
</feature>
<dbReference type="InterPro" id="IPR036259">
    <property type="entry name" value="MFS_trans_sf"/>
</dbReference>
<evidence type="ECO:0000259" key="9">
    <source>
        <dbReference type="PROSITE" id="PS50850"/>
    </source>
</evidence>
<feature type="transmembrane region" description="Helical" evidence="8">
    <location>
        <begin position="87"/>
        <end position="110"/>
    </location>
</feature>
<comment type="caution">
    <text evidence="10">The sequence shown here is derived from an EMBL/GenBank/DDBJ whole genome shotgun (WGS) entry which is preliminary data.</text>
</comment>
<evidence type="ECO:0000256" key="2">
    <source>
        <dbReference type="ARBA" id="ARBA00008335"/>
    </source>
</evidence>
<keyword evidence="3" id="KW-0813">Transport</keyword>
<feature type="transmembrane region" description="Helical" evidence="8">
    <location>
        <begin position="224"/>
        <end position="242"/>
    </location>
</feature>
<keyword evidence="6 8" id="KW-1133">Transmembrane helix</keyword>
<evidence type="ECO:0000256" key="1">
    <source>
        <dbReference type="ARBA" id="ARBA00004651"/>
    </source>
</evidence>
<dbReference type="PROSITE" id="PS50850">
    <property type="entry name" value="MFS"/>
    <property type="match status" value="1"/>
</dbReference>
<dbReference type="Gene3D" id="1.20.1250.20">
    <property type="entry name" value="MFS general substrate transporter like domains"/>
    <property type="match status" value="1"/>
</dbReference>
<protein>
    <submittedName>
        <fullName evidence="10">Transporter, major facilitator family protein</fullName>
    </submittedName>
</protein>
<dbReference type="InterPro" id="IPR020846">
    <property type="entry name" value="MFS_dom"/>
</dbReference>
<dbReference type="AlphaFoldDB" id="A0AB34WZ11"/>
<dbReference type="GO" id="GO:0005886">
    <property type="term" value="C:plasma membrane"/>
    <property type="evidence" value="ECO:0007669"/>
    <property type="project" value="UniProtKB-SubCell"/>
</dbReference>
<dbReference type="PRINTS" id="PR01036">
    <property type="entry name" value="TCRTETB"/>
</dbReference>
<feature type="transmembrane region" description="Helical" evidence="8">
    <location>
        <begin position="57"/>
        <end position="75"/>
    </location>
</feature>
<organism evidence="10 11">
    <name type="scientific">Varibaculum cambriense</name>
    <dbReference type="NCBI Taxonomy" id="184870"/>
    <lineage>
        <taxon>Bacteria</taxon>
        <taxon>Bacillati</taxon>
        <taxon>Actinomycetota</taxon>
        <taxon>Actinomycetes</taxon>
        <taxon>Actinomycetales</taxon>
        <taxon>Actinomycetaceae</taxon>
        <taxon>Varibaculum</taxon>
    </lineage>
</organism>
<reference evidence="10 11" key="1">
    <citation type="submission" date="2016-01" db="EMBL/GenBank/DDBJ databases">
        <authorList>
            <person name="Mitreva M."/>
            <person name="Pepin K.H."/>
            <person name="Mihindukulasuriya K.A."/>
            <person name="Fulton R."/>
            <person name="Fronick C."/>
            <person name="O'Laughlin M."/>
            <person name="Miner T."/>
            <person name="Herter B."/>
            <person name="Rosa B.A."/>
            <person name="Cordes M."/>
            <person name="Tomlinson C."/>
            <person name="Wollam A."/>
            <person name="Palsikar V.B."/>
            <person name="Mardis E.R."/>
            <person name="Wilson R.K."/>
        </authorList>
    </citation>
    <scope>NUCLEOTIDE SEQUENCE [LARGE SCALE GENOMIC DNA]</scope>
    <source>
        <strain evidence="10 11">DNF00696</strain>
    </source>
</reference>
<dbReference type="PANTHER" id="PTHR43271">
    <property type="entry name" value="BLL2771 PROTEIN"/>
    <property type="match status" value="1"/>
</dbReference>
<dbReference type="InterPro" id="IPR005829">
    <property type="entry name" value="Sugar_transporter_CS"/>
</dbReference>
<evidence type="ECO:0000256" key="4">
    <source>
        <dbReference type="ARBA" id="ARBA00022475"/>
    </source>
</evidence>
<evidence type="ECO:0000256" key="8">
    <source>
        <dbReference type="SAM" id="Phobius"/>
    </source>
</evidence>
<dbReference type="PROSITE" id="PS00216">
    <property type="entry name" value="SUGAR_TRANSPORT_1"/>
    <property type="match status" value="1"/>
</dbReference>
<evidence type="ECO:0000313" key="10">
    <source>
        <dbReference type="EMBL" id="KXB80437.1"/>
    </source>
</evidence>
<evidence type="ECO:0000256" key="3">
    <source>
        <dbReference type="ARBA" id="ARBA00022448"/>
    </source>
</evidence>
<evidence type="ECO:0000313" key="11">
    <source>
        <dbReference type="Proteomes" id="UP000070572"/>
    </source>
</evidence>
<feature type="transmembrane region" description="Helical" evidence="8">
    <location>
        <begin position="313"/>
        <end position="335"/>
    </location>
</feature>
<dbReference type="RefSeq" id="WP_060920463.1">
    <property type="nucleotide sequence ID" value="NZ_JAHAIW010000002.1"/>
</dbReference>
<feature type="transmembrane region" description="Helical" evidence="8">
    <location>
        <begin position="173"/>
        <end position="195"/>
    </location>
</feature>
<feature type="transmembrane region" description="Helical" evidence="8">
    <location>
        <begin position="116"/>
        <end position="134"/>
    </location>
</feature>
<dbReference type="Proteomes" id="UP000070572">
    <property type="component" value="Unassembled WGS sequence"/>
</dbReference>
<feature type="domain" description="Major facilitator superfamily (MFS) profile" evidence="9">
    <location>
        <begin position="21"/>
        <end position="403"/>
    </location>
</feature>
<keyword evidence="5 8" id="KW-0812">Transmembrane</keyword>
<dbReference type="InterPro" id="IPR011701">
    <property type="entry name" value="MFS"/>
</dbReference>
<evidence type="ECO:0000256" key="7">
    <source>
        <dbReference type="ARBA" id="ARBA00023136"/>
    </source>
</evidence>
<feature type="transmembrane region" description="Helical" evidence="8">
    <location>
        <begin position="290"/>
        <end position="307"/>
    </location>
</feature>
<dbReference type="PANTHER" id="PTHR43271:SF1">
    <property type="entry name" value="INNER MEMBRANE TRANSPORT PROTEIN YNFM"/>
    <property type="match status" value="1"/>
</dbReference>
<feature type="transmembrane region" description="Helical" evidence="8">
    <location>
        <begin position="21"/>
        <end position="37"/>
    </location>
</feature>
<keyword evidence="4" id="KW-1003">Cell membrane</keyword>
<accession>A0AB34WZ11</accession>
<feature type="transmembrane region" description="Helical" evidence="8">
    <location>
        <begin position="254"/>
        <end position="278"/>
    </location>
</feature>
<feature type="transmembrane region" description="Helical" evidence="8">
    <location>
        <begin position="379"/>
        <end position="398"/>
    </location>
</feature>
<name>A0AB34WZ11_9ACTO</name>